<dbReference type="VEuPathDB" id="FungiDB:JI435_142520"/>
<feature type="compositionally biased region" description="Acidic residues" evidence="6">
    <location>
        <begin position="226"/>
        <end position="252"/>
    </location>
</feature>
<dbReference type="KEGG" id="pno:SNOG_14252"/>
<dbReference type="EMBL" id="CP069036">
    <property type="protein sequence ID" value="QRD02954.1"/>
    <property type="molecule type" value="Genomic_DNA"/>
</dbReference>
<gene>
    <name evidence="7" type="ORF">JI435_142520</name>
</gene>
<comment type="subcellular location">
    <subcellularLocation>
        <location evidence="1">Nucleus</location>
    </subcellularLocation>
</comment>
<evidence type="ECO:0000313" key="8">
    <source>
        <dbReference type="Proteomes" id="UP000663193"/>
    </source>
</evidence>
<dbReference type="CDD" id="cd07979">
    <property type="entry name" value="HFD_TAF9"/>
    <property type="match status" value="1"/>
</dbReference>
<organism evidence="7 8">
    <name type="scientific">Phaeosphaeria nodorum (strain SN15 / ATCC MYA-4574 / FGSC 10173)</name>
    <name type="common">Glume blotch fungus</name>
    <name type="synonym">Parastagonospora nodorum</name>
    <dbReference type="NCBI Taxonomy" id="321614"/>
    <lineage>
        <taxon>Eukaryota</taxon>
        <taxon>Fungi</taxon>
        <taxon>Dikarya</taxon>
        <taxon>Ascomycota</taxon>
        <taxon>Pezizomycotina</taxon>
        <taxon>Dothideomycetes</taxon>
        <taxon>Pleosporomycetidae</taxon>
        <taxon>Pleosporales</taxon>
        <taxon>Pleosporineae</taxon>
        <taxon>Phaeosphaeriaceae</taxon>
        <taxon>Parastagonospora</taxon>
    </lineage>
</organism>
<proteinExistence type="inferred from homology"/>
<evidence type="ECO:0000256" key="2">
    <source>
        <dbReference type="ARBA" id="ARBA00007646"/>
    </source>
</evidence>
<dbReference type="Gene3D" id="1.10.20.10">
    <property type="entry name" value="Histone, subunit A"/>
    <property type="match status" value="1"/>
</dbReference>
<evidence type="ECO:0000313" key="7">
    <source>
        <dbReference type="EMBL" id="QRD02954.1"/>
    </source>
</evidence>
<dbReference type="AlphaFoldDB" id="A0A7U2FCY9"/>
<reference evidence="8" key="1">
    <citation type="journal article" date="2021" name="BMC Genomics">
        <title>Chromosome-level genome assembly and manually-curated proteome of model necrotroph Parastagonospora nodorum Sn15 reveals a genome-wide trove of candidate effector homologs, and redundancy of virulence-related functions within an accessory chromosome.</title>
        <authorList>
            <person name="Bertazzoni S."/>
            <person name="Jones D.A.B."/>
            <person name="Phan H.T."/>
            <person name="Tan K.-C."/>
            <person name="Hane J.K."/>
        </authorList>
    </citation>
    <scope>NUCLEOTIDE SEQUENCE [LARGE SCALE GENOMIC DNA]</scope>
    <source>
        <strain evidence="8">SN15 / ATCC MYA-4574 / FGSC 10173)</strain>
    </source>
</reference>
<dbReference type="PANTHER" id="PTHR48068:SF4">
    <property type="entry name" value="TATA-BOX BINDING PROTEIN ASSOCIATED FACTOR 9"/>
    <property type="match status" value="1"/>
</dbReference>
<evidence type="ECO:0000256" key="6">
    <source>
        <dbReference type="SAM" id="MobiDB-lite"/>
    </source>
</evidence>
<feature type="compositionally biased region" description="Polar residues" evidence="6">
    <location>
        <begin position="39"/>
        <end position="53"/>
    </location>
</feature>
<dbReference type="GO" id="GO:0046982">
    <property type="term" value="F:protein heterodimerization activity"/>
    <property type="evidence" value="ECO:0007669"/>
    <property type="project" value="InterPro"/>
</dbReference>
<evidence type="ECO:0000256" key="4">
    <source>
        <dbReference type="ARBA" id="ARBA00023163"/>
    </source>
</evidence>
<evidence type="ECO:0008006" key="9">
    <source>
        <dbReference type="Google" id="ProtNLM"/>
    </source>
</evidence>
<evidence type="ECO:0000256" key="3">
    <source>
        <dbReference type="ARBA" id="ARBA00023015"/>
    </source>
</evidence>
<feature type="compositionally biased region" description="Gly residues" evidence="6">
    <location>
        <begin position="214"/>
        <end position="225"/>
    </location>
</feature>
<dbReference type="InterPro" id="IPR009072">
    <property type="entry name" value="Histone-fold"/>
</dbReference>
<dbReference type="FunFam" id="1.10.20.10:FF:000069">
    <property type="entry name" value="Transcription initiation factor TFIID subunit"/>
    <property type="match status" value="1"/>
</dbReference>
<keyword evidence="3" id="KW-0805">Transcription regulation</keyword>
<evidence type="ECO:0000256" key="5">
    <source>
        <dbReference type="ARBA" id="ARBA00023242"/>
    </source>
</evidence>
<dbReference type="InterPro" id="IPR003162">
    <property type="entry name" value="TFIID-31"/>
</dbReference>
<dbReference type="RefSeq" id="XP_001804447.1">
    <property type="nucleotide sequence ID" value="XM_001804395.1"/>
</dbReference>
<dbReference type="GO" id="GO:0006352">
    <property type="term" value="P:DNA-templated transcription initiation"/>
    <property type="evidence" value="ECO:0007669"/>
    <property type="project" value="InterPro"/>
</dbReference>
<name>A0A7U2FCY9_PHANO</name>
<accession>A0A7U2FCY9</accession>
<dbReference type="Pfam" id="PF02291">
    <property type="entry name" value="TFIID-31kDa"/>
    <property type="match status" value="1"/>
</dbReference>
<dbReference type="InterPro" id="IPR051431">
    <property type="entry name" value="TFIID_subunit_9"/>
</dbReference>
<keyword evidence="4" id="KW-0804">Transcription</keyword>
<evidence type="ECO:0000256" key="1">
    <source>
        <dbReference type="ARBA" id="ARBA00004123"/>
    </source>
</evidence>
<feature type="region of interest" description="Disordered" evidence="6">
    <location>
        <begin position="100"/>
        <end position="124"/>
    </location>
</feature>
<keyword evidence="5" id="KW-0539">Nucleus</keyword>
<protein>
    <recommendedName>
        <fullName evidence="9">TFIID-31kDa-domain-containing protein</fullName>
    </recommendedName>
</protein>
<dbReference type="GO" id="GO:0005634">
    <property type="term" value="C:nucleus"/>
    <property type="evidence" value="ECO:0007669"/>
    <property type="project" value="UniProtKB-SubCell"/>
</dbReference>
<dbReference type="Proteomes" id="UP000663193">
    <property type="component" value="Chromosome 14"/>
</dbReference>
<feature type="region of interest" description="Disordered" evidence="6">
    <location>
        <begin position="204"/>
        <end position="252"/>
    </location>
</feature>
<keyword evidence="8" id="KW-1185">Reference proteome</keyword>
<dbReference type="OMA" id="WNMKDEW"/>
<sequence>MASPVATEALQNGISTPPATAPNAANPTPPTQAQPNTQLSNGTFPPTSLQDAGTSKRPRDARLIHMILANMGVHVYTERVPLQLLDFAYRYTSSILSDAQSYEPPLPTQAAGSKKRTANADDESGVSLNALRTAVAARAAGQFNSSLPKEFLADVAGERNRIALPRVEREFGIRLPPERYCFTGAGWGVRERWEEEVEVEVEVEEEESMEVDGGSVGVGFGGPVGGDEDVGMGGMGEEEEVDQQEFEDAMGN</sequence>
<feature type="region of interest" description="Disordered" evidence="6">
    <location>
        <begin position="1"/>
        <end position="57"/>
    </location>
</feature>
<feature type="compositionally biased region" description="Low complexity" evidence="6">
    <location>
        <begin position="16"/>
        <end position="26"/>
    </location>
</feature>
<dbReference type="SUPFAM" id="SSF47113">
    <property type="entry name" value="Histone-fold"/>
    <property type="match status" value="1"/>
</dbReference>
<dbReference type="PANTHER" id="PTHR48068">
    <property type="entry name" value="TAF9 RNA POLYMERASE II, TATA BOX-BINDING PROTEIN (TBP)-ASSOCIATED FACTOR"/>
    <property type="match status" value="1"/>
</dbReference>
<dbReference type="OrthoDB" id="341924at2759"/>
<comment type="similarity">
    <text evidence="2">Belongs to the TAF9 family.</text>
</comment>